<name>A0A3P5WC73_9BACL</name>
<dbReference type="EMBL" id="UXAV01000005">
    <property type="protein sequence ID" value="VDC17967.1"/>
    <property type="molecule type" value="Genomic_DNA"/>
</dbReference>
<accession>A0A3P5WC73</accession>
<dbReference type="RefSeq" id="WP_124068465.1">
    <property type="nucleotide sequence ID" value="NZ_CBCRXF010000038.1"/>
</dbReference>
<protein>
    <submittedName>
        <fullName evidence="1">Uncharacterized protein</fullName>
    </submittedName>
</protein>
<reference evidence="1 2" key="1">
    <citation type="submission" date="2018-11" db="EMBL/GenBank/DDBJ databases">
        <authorList>
            <person name="Criscuolo A."/>
        </authorList>
    </citation>
    <scope>NUCLEOTIDE SEQUENCE [LARGE SCALE GENOMIC DNA]</scope>
    <source>
        <strain evidence="1">ATB-66</strain>
    </source>
</reference>
<proteinExistence type="predicted"/>
<keyword evidence="2" id="KW-1185">Reference proteome</keyword>
<gene>
    <name evidence="1" type="ORF">FILTAD_00002</name>
</gene>
<evidence type="ECO:0000313" key="1">
    <source>
        <dbReference type="EMBL" id="VDC17967.1"/>
    </source>
</evidence>
<dbReference type="AlphaFoldDB" id="A0A3P5WC73"/>
<organism evidence="1 2">
    <name type="scientific">Filibacter tadaridae</name>
    <dbReference type="NCBI Taxonomy" id="2483811"/>
    <lineage>
        <taxon>Bacteria</taxon>
        <taxon>Bacillati</taxon>
        <taxon>Bacillota</taxon>
        <taxon>Bacilli</taxon>
        <taxon>Bacillales</taxon>
        <taxon>Caryophanaceae</taxon>
        <taxon>Filibacter</taxon>
    </lineage>
</organism>
<dbReference type="Proteomes" id="UP000270468">
    <property type="component" value="Unassembled WGS sequence"/>
</dbReference>
<sequence length="74" mass="8529">MSKRKVDLFEEEGLYFIRYHLPNGHRFDQVYSGEVEFLGAVASFLYSSDPYFYDVNIEKEIAPIVLSFIGSLVA</sequence>
<evidence type="ECO:0000313" key="2">
    <source>
        <dbReference type="Proteomes" id="UP000270468"/>
    </source>
</evidence>